<feature type="chain" id="PRO_5043527505" description="BURP domain-containing protein" evidence="1">
    <location>
        <begin position="19"/>
        <end position="341"/>
    </location>
</feature>
<dbReference type="SMART" id="SM01045">
    <property type="entry name" value="BURP"/>
    <property type="match status" value="1"/>
</dbReference>
<sequence>MEFPIITFLLLMIVATSAETLPPQLYWKFVLPNSPMPKAITKMLPNSPMPKAITNLLLPGVDLGVRKGYDDGGASEVNTIELSNPLFYHHDESMADVNSEELPAPFHYNDAASETQSHGKPSGTVFFLETDLLHGTTSSLKFSKTFSENEAKFLPRDIANSIPFSSNKLEYILNKLNIKKGSKGARMVQNTISVCEVENIKGEKKLCVTSLESMIDFIISKLGRNVVALSTEGNKENEFQHYQIISQGVKKLGEENKVVVCHKMNYPYAVFYCHETDKTKVYSAPLKGADGSRVKAIAVCHTDTSKWDPNHFAFQVLNVKPGTVPICHLLPRDNNVAWISN</sequence>
<dbReference type="Proteomes" id="UP001157006">
    <property type="component" value="Chromosome 3"/>
</dbReference>
<accession>A0AAV1A9B4</accession>
<name>A0AAV1A9B4_VICFA</name>
<reference evidence="3 4" key="1">
    <citation type="submission" date="2023-01" db="EMBL/GenBank/DDBJ databases">
        <authorList>
            <person name="Kreplak J."/>
        </authorList>
    </citation>
    <scope>NUCLEOTIDE SEQUENCE [LARGE SCALE GENOMIC DNA]</scope>
</reference>
<dbReference type="InterPro" id="IPR044816">
    <property type="entry name" value="BURP"/>
</dbReference>
<evidence type="ECO:0000313" key="4">
    <source>
        <dbReference type="Proteomes" id="UP001157006"/>
    </source>
</evidence>
<dbReference type="Pfam" id="PF03181">
    <property type="entry name" value="BURP"/>
    <property type="match status" value="1"/>
</dbReference>
<dbReference type="AlphaFoldDB" id="A0AAV1A9B4"/>
<feature type="domain" description="BURP" evidence="2">
    <location>
        <begin position="124"/>
        <end position="341"/>
    </location>
</feature>
<protein>
    <recommendedName>
        <fullName evidence="2">BURP domain-containing protein</fullName>
    </recommendedName>
</protein>
<organism evidence="3 4">
    <name type="scientific">Vicia faba</name>
    <name type="common">Broad bean</name>
    <name type="synonym">Faba vulgaris</name>
    <dbReference type="NCBI Taxonomy" id="3906"/>
    <lineage>
        <taxon>Eukaryota</taxon>
        <taxon>Viridiplantae</taxon>
        <taxon>Streptophyta</taxon>
        <taxon>Embryophyta</taxon>
        <taxon>Tracheophyta</taxon>
        <taxon>Spermatophyta</taxon>
        <taxon>Magnoliopsida</taxon>
        <taxon>eudicotyledons</taxon>
        <taxon>Gunneridae</taxon>
        <taxon>Pentapetalae</taxon>
        <taxon>rosids</taxon>
        <taxon>fabids</taxon>
        <taxon>Fabales</taxon>
        <taxon>Fabaceae</taxon>
        <taxon>Papilionoideae</taxon>
        <taxon>50 kb inversion clade</taxon>
        <taxon>NPAAA clade</taxon>
        <taxon>Hologalegina</taxon>
        <taxon>IRL clade</taxon>
        <taxon>Fabeae</taxon>
        <taxon>Vicia</taxon>
    </lineage>
</organism>
<evidence type="ECO:0000313" key="3">
    <source>
        <dbReference type="EMBL" id="CAI8605754.1"/>
    </source>
</evidence>
<evidence type="ECO:0000259" key="2">
    <source>
        <dbReference type="SMART" id="SM01045"/>
    </source>
</evidence>
<dbReference type="PANTHER" id="PTHR31236">
    <property type="entry name" value="BURP DOMAIN PROTEIN USPL1-LIKE"/>
    <property type="match status" value="1"/>
</dbReference>
<dbReference type="EMBL" id="OX451738">
    <property type="protein sequence ID" value="CAI8605754.1"/>
    <property type="molecule type" value="Genomic_DNA"/>
</dbReference>
<gene>
    <name evidence="3" type="ORF">VFH_III197720</name>
</gene>
<keyword evidence="4" id="KW-1185">Reference proteome</keyword>
<keyword evidence="1" id="KW-0732">Signal</keyword>
<proteinExistence type="predicted"/>
<dbReference type="InterPro" id="IPR004873">
    <property type="entry name" value="BURP_dom"/>
</dbReference>
<evidence type="ECO:0000256" key="1">
    <source>
        <dbReference type="SAM" id="SignalP"/>
    </source>
</evidence>
<feature type="signal peptide" evidence="1">
    <location>
        <begin position="1"/>
        <end position="18"/>
    </location>
</feature>
<dbReference type="PANTHER" id="PTHR31236:SF2">
    <property type="entry name" value="BURP DOMAIN PROTEIN RD22"/>
    <property type="match status" value="1"/>
</dbReference>